<dbReference type="Proteomes" id="UP000475582">
    <property type="component" value="Unassembled WGS sequence"/>
</dbReference>
<protein>
    <submittedName>
        <fullName evidence="1">Uncharacterized protein</fullName>
    </submittedName>
</protein>
<dbReference type="EMBL" id="WNKY01000004">
    <property type="protein sequence ID" value="MTV37187.1"/>
    <property type="molecule type" value="Genomic_DNA"/>
</dbReference>
<keyword evidence="2" id="KW-1185">Reference proteome</keyword>
<gene>
    <name evidence="1" type="ORF">GM676_06285</name>
</gene>
<comment type="caution">
    <text evidence="1">The sequence shown here is derived from an EMBL/GenBank/DDBJ whole genome shotgun (WGS) entry which is preliminary data.</text>
</comment>
<evidence type="ECO:0000313" key="2">
    <source>
        <dbReference type="Proteomes" id="UP000475582"/>
    </source>
</evidence>
<reference evidence="1 2" key="1">
    <citation type="submission" date="2019-11" db="EMBL/GenBank/DDBJ databases">
        <title>Type strains purchased from KCTC, JCM and DSMZ.</title>
        <authorList>
            <person name="Lu H."/>
        </authorList>
    </citation>
    <scope>NUCLEOTIDE SEQUENCE [LARGE SCALE GENOMIC DNA]</scope>
    <source>
        <strain evidence="1 2">KCTC 22382</strain>
    </source>
</reference>
<evidence type="ECO:0000313" key="1">
    <source>
        <dbReference type="EMBL" id="MTV37187.1"/>
    </source>
</evidence>
<dbReference type="AlphaFoldDB" id="A0A6L6PF31"/>
<name>A0A6L6PF31_9BURK</name>
<dbReference type="RefSeq" id="WP_155462579.1">
    <property type="nucleotide sequence ID" value="NZ_WNKY01000004.1"/>
</dbReference>
<proteinExistence type="predicted"/>
<organism evidence="1 2">
    <name type="scientific">Duganella radicis</name>
    <dbReference type="NCBI Taxonomy" id="551988"/>
    <lineage>
        <taxon>Bacteria</taxon>
        <taxon>Pseudomonadati</taxon>
        <taxon>Pseudomonadota</taxon>
        <taxon>Betaproteobacteria</taxon>
        <taxon>Burkholderiales</taxon>
        <taxon>Oxalobacteraceae</taxon>
        <taxon>Telluria group</taxon>
        <taxon>Duganella</taxon>
    </lineage>
</organism>
<sequence length="79" mass="8539">MDLYPLRSLGFKVGGNKVLPVFSGDWFETVAPEPGGSPLLYRLYSQEAKESRDGRREMAKANLAQVVAGLEAELIAVAG</sequence>
<accession>A0A6L6PF31</accession>